<dbReference type="AlphaFoldDB" id="A0A2H3CYX4"/>
<keyword evidence="3" id="KW-1185">Reference proteome</keyword>
<dbReference type="Proteomes" id="UP000217790">
    <property type="component" value="Unassembled WGS sequence"/>
</dbReference>
<evidence type="ECO:0000313" key="3">
    <source>
        <dbReference type="Proteomes" id="UP000217790"/>
    </source>
</evidence>
<gene>
    <name evidence="2" type="ORF">ARMGADRAFT_1086156</name>
</gene>
<feature type="transmembrane region" description="Helical" evidence="1">
    <location>
        <begin position="17"/>
        <end position="37"/>
    </location>
</feature>
<organism evidence="2 3">
    <name type="scientific">Armillaria gallica</name>
    <name type="common">Bulbous honey fungus</name>
    <name type="synonym">Armillaria bulbosa</name>
    <dbReference type="NCBI Taxonomy" id="47427"/>
    <lineage>
        <taxon>Eukaryota</taxon>
        <taxon>Fungi</taxon>
        <taxon>Dikarya</taxon>
        <taxon>Basidiomycota</taxon>
        <taxon>Agaricomycotina</taxon>
        <taxon>Agaricomycetes</taxon>
        <taxon>Agaricomycetidae</taxon>
        <taxon>Agaricales</taxon>
        <taxon>Marasmiineae</taxon>
        <taxon>Physalacriaceae</taxon>
        <taxon>Armillaria</taxon>
    </lineage>
</organism>
<keyword evidence="1" id="KW-0472">Membrane</keyword>
<reference evidence="3" key="1">
    <citation type="journal article" date="2017" name="Nat. Ecol. Evol.">
        <title>Genome expansion and lineage-specific genetic innovations in the forest pathogenic fungi Armillaria.</title>
        <authorList>
            <person name="Sipos G."/>
            <person name="Prasanna A.N."/>
            <person name="Walter M.C."/>
            <person name="O'Connor E."/>
            <person name="Balint B."/>
            <person name="Krizsan K."/>
            <person name="Kiss B."/>
            <person name="Hess J."/>
            <person name="Varga T."/>
            <person name="Slot J."/>
            <person name="Riley R."/>
            <person name="Boka B."/>
            <person name="Rigling D."/>
            <person name="Barry K."/>
            <person name="Lee J."/>
            <person name="Mihaltcheva S."/>
            <person name="LaButti K."/>
            <person name="Lipzen A."/>
            <person name="Waldron R."/>
            <person name="Moloney N.M."/>
            <person name="Sperisen C."/>
            <person name="Kredics L."/>
            <person name="Vagvoelgyi C."/>
            <person name="Patrignani A."/>
            <person name="Fitzpatrick D."/>
            <person name="Nagy I."/>
            <person name="Doyle S."/>
            <person name="Anderson J.B."/>
            <person name="Grigoriev I.V."/>
            <person name="Gueldener U."/>
            <person name="Muensterkoetter M."/>
            <person name="Nagy L.G."/>
        </authorList>
    </citation>
    <scope>NUCLEOTIDE SEQUENCE [LARGE SCALE GENOMIC DNA]</scope>
    <source>
        <strain evidence="3">Ar21-2</strain>
    </source>
</reference>
<keyword evidence="1" id="KW-0812">Transmembrane</keyword>
<evidence type="ECO:0000256" key="1">
    <source>
        <dbReference type="SAM" id="Phobius"/>
    </source>
</evidence>
<name>A0A2H3CYX4_ARMGA</name>
<proteinExistence type="predicted"/>
<dbReference type="EMBL" id="KZ293681">
    <property type="protein sequence ID" value="PBK87030.1"/>
    <property type="molecule type" value="Genomic_DNA"/>
</dbReference>
<accession>A0A2H3CYX4</accession>
<evidence type="ECO:0000313" key="2">
    <source>
        <dbReference type="EMBL" id="PBK87030.1"/>
    </source>
</evidence>
<dbReference type="InParanoid" id="A0A2H3CYX4"/>
<protein>
    <submittedName>
        <fullName evidence="2">Uncharacterized protein</fullName>
    </submittedName>
</protein>
<sequence length="51" mass="5345">MARAAAYSSILSAFNQYLLASFLIAVATALTAVMILASGSALRTIYAETVF</sequence>
<keyword evidence="1" id="KW-1133">Transmembrane helix</keyword>